<keyword evidence="6 9" id="KW-0249">Electron transport</keyword>
<comment type="caution">
    <text evidence="10">The sequence shown here is derived from an EMBL/GenBank/DDBJ whole genome shotgun (WGS) entry which is preliminary data.</text>
</comment>
<evidence type="ECO:0000256" key="8">
    <source>
        <dbReference type="ARBA" id="ARBA00023136"/>
    </source>
</evidence>
<dbReference type="EMBL" id="JAOPGA020000861">
    <property type="protein sequence ID" value="KAL0482484.1"/>
    <property type="molecule type" value="Genomic_DNA"/>
</dbReference>
<sequence length="181" mass="20967">MLRKFIRPTFLAYRQYAAHHGVELGLTGSSSNNREKNVNSVDQATENLSEEAEVSTISGIPEDQQNRHVTIYNPTGEVQQQGATRERNRIFAIDFSRDYTESVGTTWIEPLMGWDGSSDPLAQGKVRLNFRTLEDAVSYCKRNGWRYTVDERQEIYLEKEKTYTDNFQYIGPKNTDKEKEW</sequence>
<dbReference type="InterPro" id="IPR038532">
    <property type="entry name" value="NDUFS4-like_sf"/>
</dbReference>
<dbReference type="Gene3D" id="3.30.160.190">
    <property type="entry name" value="atu1810 like domain"/>
    <property type="match status" value="1"/>
</dbReference>
<comment type="function">
    <text evidence="9">Accessory subunit of the mitochondrial membrane respiratory chain NADH dehydrogenase (Complex I), that is believed not to be involved in catalysis. Complex I functions in the transfer of electrons from NADH to the respiratory chain. The immediate electron acceptor for the enzyme is believed to be ubiquinone.</text>
</comment>
<evidence type="ECO:0000313" key="11">
    <source>
        <dbReference type="EMBL" id="KAL0482484.1"/>
    </source>
</evidence>
<evidence type="ECO:0000313" key="10">
    <source>
        <dbReference type="EMBL" id="KAL0481273.1"/>
    </source>
</evidence>
<gene>
    <name evidence="10" type="ORF">AKO1_002879</name>
    <name evidence="11" type="ORF">AKO1_011162</name>
</gene>
<evidence type="ECO:0000256" key="7">
    <source>
        <dbReference type="ARBA" id="ARBA00023128"/>
    </source>
</evidence>
<name>A0AAW2YWC6_9EUKA</name>
<keyword evidence="4 9" id="KW-0999">Mitochondrion inner membrane</keyword>
<evidence type="ECO:0000256" key="9">
    <source>
        <dbReference type="RuleBase" id="RU367010"/>
    </source>
</evidence>
<dbReference type="AlphaFoldDB" id="A0AAW2YWC6"/>
<comment type="similarity">
    <text evidence="1 9">Belongs to the complex I NDUFS4 subunit family.</text>
</comment>
<dbReference type="EMBL" id="JAOPGA020000743">
    <property type="protein sequence ID" value="KAL0481273.1"/>
    <property type="molecule type" value="Genomic_DNA"/>
</dbReference>
<organism evidence="10 12">
    <name type="scientific">Acrasis kona</name>
    <dbReference type="NCBI Taxonomy" id="1008807"/>
    <lineage>
        <taxon>Eukaryota</taxon>
        <taxon>Discoba</taxon>
        <taxon>Heterolobosea</taxon>
        <taxon>Tetramitia</taxon>
        <taxon>Eutetramitia</taxon>
        <taxon>Acrasidae</taxon>
        <taxon>Acrasis</taxon>
    </lineage>
</organism>
<comment type="subcellular location">
    <subcellularLocation>
        <location evidence="9">Mitochondrion inner membrane</location>
        <topology evidence="9">Peripheral membrane protein</topology>
        <orientation evidence="9">Matrix side</orientation>
    </subcellularLocation>
</comment>
<dbReference type="PANTHER" id="PTHR12219:SF8">
    <property type="entry name" value="NADH DEHYDROGENASE [UBIQUINONE] IRON-SULFUR PROTEIN 4, MITOCHONDRIAL"/>
    <property type="match status" value="1"/>
</dbReference>
<evidence type="ECO:0000256" key="1">
    <source>
        <dbReference type="ARBA" id="ARBA00005882"/>
    </source>
</evidence>
<evidence type="ECO:0000256" key="3">
    <source>
        <dbReference type="ARBA" id="ARBA00022660"/>
    </source>
</evidence>
<dbReference type="InterPro" id="IPR006885">
    <property type="entry name" value="NADH_UbQ_FeS_4_mit-like"/>
</dbReference>
<keyword evidence="3 9" id="KW-0679">Respiratory chain</keyword>
<evidence type="ECO:0000256" key="4">
    <source>
        <dbReference type="ARBA" id="ARBA00022792"/>
    </source>
</evidence>
<keyword evidence="5 9" id="KW-0809">Transit peptide</keyword>
<dbReference type="Pfam" id="PF04800">
    <property type="entry name" value="NDUS4"/>
    <property type="match status" value="1"/>
</dbReference>
<dbReference type="PANTHER" id="PTHR12219">
    <property type="entry name" value="NADH-UBIQUINONE OXIDOREDUCTASE"/>
    <property type="match status" value="1"/>
</dbReference>
<proteinExistence type="inferred from homology"/>
<evidence type="ECO:0000313" key="12">
    <source>
        <dbReference type="Proteomes" id="UP001431209"/>
    </source>
</evidence>
<dbReference type="GO" id="GO:0005743">
    <property type="term" value="C:mitochondrial inner membrane"/>
    <property type="evidence" value="ECO:0007669"/>
    <property type="project" value="UniProtKB-SubCell"/>
</dbReference>
<keyword evidence="8 9" id="KW-0472">Membrane</keyword>
<evidence type="ECO:0000256" key="5">
    <source>
        <dbReference type="ARBA" id="ARBA00022946"/>
    </source>
</evidence>
<keyword evidence="2 9" id="KW-0813">Transport</keyword>
<dbReference type="GO" id="GO:0022900">
    <property type="term" value="P:electron transport chain"/>
    <property type="evidence" value="ECO:0007669"/>
    <property type="project" value="InterPro"/>
</dbReference>
<reference evidence="10 12" key="1">
    <citation type="submission" date="2024-03" db="EMBL/GenBank/DDBJ databases">
        <title>The Acrasis kona genome and developmental transcriptomes reveal deep origins of eukaryotic multicellular pathways.</title>
        <authorList>
            <person name="Sheikh S."/>
            <person name="Fu C.-J."/>
            <person name="Brown M.W."/>
            <person name="Baldauf S.L."/>
        </authorList>
    </citation>
    <scope>NUCLEOTIDE SEQUENCE [LARGE SCALE GENOMIC DNA]</scope>
    <source>
        <strain evidence="10 12">ATCC MYA-3509</strain>
    </source>
</reference>
<keyword evidence="7 9" id="KW-0496">Mitochondrion</keyword>
<accession>A0AAW2YWC6</accession>
<protein>
    <recommendedName>
        <fullName evidence="9">NADH dehydrogenase [ubiquinone] iron-sulfur protein 4, mitochondrial</fullName>
    </recommendedName>
</protein>
<evidence type="ECO:0000256" key="6">
    <source>
        <dbReference type="ARBA" id="ARBA00022982"/>
    </source>
</evidence>
<dbReference type="Proteomes" id="UP001431209">
    <property type="component" value="Unassembled WGS sequence"/>
</dbReference>
<keyword evidence="12" id="KW-1185">Reference proteome</keyword>
<evidence type="ECO:0000256" key="2">
    <source>
        <dbReference type="ARBA" id="ARBA00022448"/>
    </source>
</evidence>